<sequence length="165" mass="19139">MGSFDEIQQRANKLTADLRFGDPTELRLSQFSGSNVYSTPAFIETSLDDIFKRSEEIWNKKQTLKPIVGMNATLRTIKDQNQLNSTRLNIQQGKELAAEKKQQIVYDDLGSDQTQSDEVDKLVQRAFERARIATERSFLINKYWSEQLVVLLQHLIYSHQEEENK</sequence>
<gene>
    <name evidence="1" type="ORF">MENT_LOCUS1153</name>
</gene>
<proteinExistence type="predicted"/>
<dbReference type="Proteomes" id="UP000580250">
    <property type="component" value="Unassembled WGS sequence"/>
</dbReference>
<dbReference type="OrthoDB" id="1918363at2759"/>
<protein>
    <submittedName>
        <fullName evidence="1">Uncharacterized protein</fullName>
    </submittedName>
</protein>
<comment type="caution">
    <text evidence="1">The sequence shown here is derived from an EMBL/GenBank/DDBJ whole genome shotgun (WGS) entry which is preliminary data.</text>
</comment>
<accession>A0A6V7TLH3</accession>
<name>A0A6V7TLH3_MELEN</name>
<evidence type="ECO:0000313" key="2">
    <source>
        <dbReference type="Proteomes" id="UP000580250"/>
    </source>
</evidence>
<organism evidence="1 2">
    <name type="scientific">Meloidogyne enterolobii</name>
    <name type="common">Root-knot nematode worm</name>
    <name type="synonym">Meloidogyne mayaguensis</name>
    <dbReference type="NCBI Taxonomy" id="390850"/>
    <lineage>
        <taxon>Eukaryota</taxon>
        <taxon>Metazoa</taxon>
        <taxon>Ecdysozoa</taxon>
        <taxon>Nematoda</taxon>
        <taxon>Chromadorea</taxon>
        <taxon>Rhabditida</taxon>
        <taxon>Tylenchina</taxon>
        <taxon>Tylenchomorpha</taxon>
        <taxon>Tylenchoidea</taxon>
        <taxon>Meloidogynidae</taxon>
        <taxon>Meloidogyninae</taxon>
        <taxon>Meloidogyne</taxon>
    </lineage>
</organism>
<evidence type="ECO:0000313" key="1">
    <source>
        <dbReference type="EMBL" id="CAD2125525.1"/>
    </source>
</evidence>
<reference evidence="1 2" key="1">
    <citation type="submission" date="2020-08" db="EMBL/GenBank/DDBJ databases">
        <authorList>
            <person name="Koutsovoulos G."/>
            <person name="Danchin GJ E."/>
        </authorList>
    </citation>
    <scope>NUCLEOTIDE SEQUENCE [LARGE SCALE GENOMIC DNA]</scope>
</reference>
<dbReference type="AlphaFoldDB" id="A0A6V7TLH3"/>
<dbReference type="EMBL" id="CAJEWN010000004">
    <property type="protein sequence ID" value="CAD2125525.1"/>
    <property type="molecule type" value="Genomic_DNA"/>
</dbReference>